<keyword evidence="2" id="KW-1185">Reference proteome</keyword>
<reference evidence="1" key="1">
    <citation type="submission" date="2022-11" db="EMBL/GenBank/DDBJ databases">
        <title>Centuries of genome instability and evolution in soft-shell clam transmissible cancer (bioRxiv).</title>
        <authorList>
            <person name="Hart S.F.M."/>
            <person name="Yonemitsu M.A."/>
            <person name="Giersch R.M."/>
            <person name="Beal B.F."/>
            <person name="Arriagada G."/>
            <person name="Davis B.W."/>
            <person name="Ostrander E.A."/>
            <person name="Goff S.P."/>
            <person name="Metzger M.J."/>
        </authorList>
    </citation>
    <scope>NUCLEOTIDE SEQUENCE</scope>
    <source>
        <strain evidence="1">MELC-2E11</strain>
        <tissue evidence="1">Siphon/mantle</tissue>
    </source>
</reference>
<feature type="non-terminal residue" evidence="1">
    <location>
        <position position="1"/>
    </location>
</feature>
<proteinExistence type="predicted"/>
<accession>A0ABY7FPF7</accession>
<feature type="non-terminal residue" evidence="1">
    <location>
        <position position="71"/>
    </location>
</feature>
<dbReference type="EMBL" id="CP111024">
    <property type="protein sequence ID" value="WAR23507.1"/>
    <property type="molecule type" value="Genomic_DNA"/>
</dbReference>
<dbReference type="Proteomes" id="UP001164746">
    <property type="component" value="Chromosome 13"/>
</dbReference>
<organism evidence="1 2">
    <name type="scientific">Mya arenaria</name>
    <name type="common">Soft-shell clam</name>
    <dbReference type="NCBI Taxonomy" id="6604"/>
    <lineage>
        <taxon>Eukaryota</taxon>
        <taxon>Metazoa</taxon>
        <taxon>Spiralia</taxon>
        <taxon>Lophotrochozoa</taxon>
        <taxon>Mollusca</taxon>
        <taxon>Bivalvia</taxon>
        <taxon>Autobranchia</taxon>
        <taxon>Heteroconchia</taxon>
        <taxon>Euheterodonta</taxon>
        <taxon>Imparidentia</taxon>
        <taxon>Neoheterodontei</taxon>
        <taxon>Myida</taxon>
        <taxon>Myoidea</taxon>
        <taxon>Myidae</taxon>
        <taxon>Mya</taxon>
    </lineage>
</organism>
<name>A0ABY7FPF7_MYAAR</name>
<sequence>ELIDILENFDVNKSTSMLCFPLCMLFSCSINIGVYPEIWKLAHTFDRVWHKGLLLNVQTQRKWNRRENARL</sequence>
<gene>
    <name evidence="1" type="ORF">MAR_037176</name>
</gene>
<protein>
    <submittedName>
        <fullName evidence="1">Uncharacterized protein</fullName>
    </submittedName>
</protein>
<evidence type="ECO:0000313" key="2">
    <source>
        <dbReference type="Proteomes" id="UP001164746"/>
    </source>
</evidence>
<evidence type="ECO:0000313" key="1">
    <source>
        <dbReference type="EMBL" id="WAR23507.1"/>
    </source>
</evidence>